<feature type="transmembrane region" description="Helical" evidence="12">
    <location>
        <begin position="436"/>
        <end position="458"/>
    </location>
</feature>
<evidence type="ECO:0000256" key="2">
    <source>
        <dbReference type="ARBA" id="ARBA00022448"/>
    </source>
</evidence>
<evidence type="ECO:0000256" key="4">
    <source>
        <dbReference type="ARBA" id="ARBA00022597"/>
    </source>
</evidence>
<feature type="transmembrane region" description="Helical" evidence="12">
    <location>
        <begin position="259"/>
        <end position="280"/>
    </location>
</feature>
<evidence type="ECO:0000256" key="3">
    <source>
        <dbReference type="ARBA" id="ARBA00022475"/>
    </source>
</evidence>
<keyword evidence="6" id="KW-0598">Phosphotransferase system</keyword>
<dbReference type="InterPro" id="IPR036878">
    <property type="entry name" value="Glu_permease_IIB"/>
</dbReference>
<evidence type="ECO:0000256" key="12">
    <source>
        <dbReference type="SAM" id="Phobius"/>
    </source>
</evidence>
<dbReference type="FunFam" id="3.30.1360.60:FF:000001">
    <property type="entry name" value="PTS system glucose-specific IIBC component PtsG"/>
    <property type="match status" value="1"/>
</dbReference>
<reference evidence="15 16" key="1">
    <citation type="submission" date="2018-08" db="EMBL/GenBank/DDBJ databases">
        <title>A genome reference for cultivated species of the human gut microbiota.</title>
        <authorList>
            <person name="Zou Y."/>
            <person name="Xue W."/>
            <person name="Luo G."/>
        </authorList>
    </citation>
    <scope>NUCLEOTIDE SEQUENCE [LARGE SCALE GENOMIC DNA]</scope>
    <source>
        <strain evidence="15 16">AF24-29</strain>
    </source>
</reference>
<gene>
    <name evidence="15" type="ORF">DWY25_04180</name>
</gene>
<evidence type="ECO:0000256" key="10">
    <source>
        <dbReference type="ARBA" id="ARBA00023136"/>
    </source>
</evidence>
<dbReference type="PROSITE" id="PS01035">
    <property type="entry name" value="PTS_EIIB_TYPE_1_CYS"/>
    <property type="match status" value="1"/>
</dbReference>
<dbReference type="GO" id="GO:0016301">
    <property type="term" value="F:kinase activity"/>
    <property type="evidence" value="ECO:0007669"/>
    <property type="project" value="UniProtKB-KW"/>
</dbReference>
<proteinExistence type="predicted"/>
<feature type="transmembrane region" description="Helical" evidence="12">
    <location>
        <begin position="286"/>
        <end position="309"/>
    </location>
</feature>
<keyword evidence="2" id="KW-0813">Transport</keyword>
<evidence type="ECO:0000259" key="13">
    <source>
        <dbReference type="PROSITE" id="PS51098"/>
    </source>
</evidence>
<evidence type="ECO:0000259" key="14">
    <source>
        <dbReference type="PROSITE" id="PS51103"/>
    </source>
</evidence>
<evidence type="ECO:0000256" key="9">
    <source>
        <dbReference type="ARBA" id="ARBA00022989"/>
    </source>
</evidence>
<keyword evidence="5" id="KW-0808">Transferase</keyword>
<dbReference type="AlphaFoldDB" id="A0A412G586"/>
<dbReference type="Pfam" id="PF02378">
    <property type="entry name" value="PTS_EIIC"/>
    <property type="match status" value="1"/>
</dbReference>
<dbReference type="PANTHER" id="PTHR30175:SF1">
    <property type="entry name" value="PTS SYSTEM ARBUTIN-, CELLOBIOSE-, AND SALICIN-SPECIFIC EIIBC COMPONENT-RELATED"/>
    <property type="match status" value="1"/>
</dbReference>
<evidence type="ECO:0000256" key="5">
    <source>
        <dbReference type="ARBA" id="ARBA00022679"/>
    </source>
</evidence>
<evidence type="ECO:0000313" key="15">
    <source>
        <dbReference type="EMBL" id="RGR75944.1"/>
    </source>
</evidence>
<evidence type="ECO:0008006" key="17">
    <source>
        <dbReference type="Google" id="ProtNLM"/>
    </source>
</evidence>
<keyword evidence="16" id="KW-1185">Reference proteome</keyword>
<evidence type="ECO:0000256" key="6">
    <source>
        <dbReference type="ARBA" id="ARBA00022683"/>
    </source>
</evidence>
<dbReference type="Proteomes" id="UP000284178">
    <property type="component" value="Unassembled WGS sequence"/>
</dbReference>
<dbReference type="GO" id="GO:0015771">
    <property type="term" value="P:trehalose transport"/>
    <property type="evidence" value="ECO:0007669"/>
    <property type="project" value="TreeGrafter"/>
</dbReference>
<dbReference type="GO" id="GO:0009401">
    <property type="term" value="P:phosphoenolpyruvate-dependent sugar phosphotransferase system"/>
    <property type="evidence" value="ECO:0007669"/>
    <property type="project" value="UniProtKB-KW"/>
</dbReference>
<sequence length="463" mass="49656">MVKDVKQATAEIIAAAGGKENIAAATHCMTRLRLNLKDEGLSSDEAINKIEGVISVVHAGGQVQVVIGQGVDKVYDELCRIAGFETQNRISEDLDNVKTKEKLTPKSVINSMMGALSGSITPILPIFIAAGIFKMIAVLFGPKNFGLLTETSHLFMLCNIVGSAGYYFLPFYAAYSAAKKFNCNPIMALLFAGVMLHPDMLAIVSSGEAFTVYGIPMKLVSYVQAVIPMVLIVWAMSYVEKWLKKVLPNMVRTIGLPVLTMAIMLPVGLCVLGPVCTIIMGWIADLIVWLSSTVGILAMVVVAVLWPLVISFGMHVPVMTALLPAWMEMGFDAIVSPATIAQSMAAIGAELGYALRSDGVENRSLGWSCFVTNVTANIGEPWLYGIYLRDKKAMLWHAIGAASGALTMGLLGAKVVMFSGVGFPWLNPLRFGEDMILGAIGCIVAFAVSLTLSLLFGFTKKDA</sequence>
<dbReference type="Pfam" id="PF00367">
    <property type="entry name" value="PTS_EIIB"/>
    <property type="match status" value="1"/>
</dbReference>
<dbReference type="PANTHER" id="PTHR30175">
    <property type="entry name" value="PHOSPHOTRANSFERASE SYSTEM TRANSPORT PROTEIN"/>
    <property type="match status" value="1"/>
</dbReference>
<dbReference type="InterPro" id="IPR001996">
    <property type="entry name" value="PTS_IIB_1"/>
</dbReference>
<dbReference type="GeneID" id="83014604"/>
<dbReference type="PROSITE" id="PS51098">
    <property type="entry name" value="PTS_EIIB_TYPE_1"/>
    <property type="match status" value="1"/>
</dbReference>
<keyword evidence="4" id="KW-0762">Sugar transport</keyword>
<dbReference type="InterPro" id="IPR003352">
    <property type="entry name" value="PTS_EIIC"/>
</dbReference>
<dbReference type="CDD" id="cd00212">
    <property type="entry name" value="PTS_IIB_glc"/>
    <property type="match status" value="1"/>
</dbReference>
<dbReference type="GO" id="GO:0008982">
    <property type="term" value="F:protein-N(PI)-phosphohistidine-sugar phosphotransferase activity"/>
    <property type="evidence" value="ECO:0007669"/>
    <property type="project" value="InterPro"/>
</dbReference>
<dbReference type="GO" id="GO:0005886">
    <property type="term" value="C:plasma membrane"/>
    <property type="evidence" value="ECO:0007669"/>
    <property type="project" value="UniProtKB-SubCell"/>
</dbReference>
<dbReference type="InterPro" id="IPR018113">
    <property type="entry name" value="PTrfase_EIIB_Cys"/>
</dbReference>
<feature type="transmembrane region" description="Helical" evidence="12">
    <location>
        <begin position="394"/>
        <end position="416"/>
    </location>
</feature>
<evidence type="ECO:0000256" key="8">
    <source>
        <dbReference type="ARBA" id="ARBA00022777"/>
    </source>
</evidence>
<dbReference type="GO" id="GO:0090589">
    <property type="term" value="F:protein-phosphocysteine-trehalose phosphotransferase system transporter activity"/>
    <property type="evidence" value="ECO:0007669"/>
    <property type="project" value="TreeGrafter"/>
</dbReference>
<protein>
    <recommendedName>
        <fullName evidence="17">PTS beta-glucoside transporter subunit IIABC</fullName>
    </recommendedName>
</protein>
<evidence type="ECO:0000256" key="7">
    <source>
        <dbReference type="ARBA" id="ARBA00022692"/>
    </source>
</evidence>
<accession>A0A412G586</accession>
<dbReference type="Gene3D" id="3.30.1360.60">
    <property type="entry name" value="Glucose permease domain IIB"/>
    <property type="match status" value="1"/>
</dbReference>
<evidence type="ECO:0000256" key="11">
    <source>
        <dbReference type="PROSITE-ProRule" id="PRU00421"/>
    </source>
</evidence>
<dbReference type="InterPro" id="IPR050558">
    <property type="entry name" value="PTS_Sugar-Specific_Components"/>
</dbReference>
<comment type="subcellular location">
    <subcellularLocation>
        <location evidence="1">Cell membrane</location>
        <topology evidence="1">Multi-pass membrane protein</topology>
    </subcellularLocation>
</comment>
<feature type="transmembrane region" description="Helical" evidence="12">
    <location>
        <begin position="219"/>
        <end position="239"/>
    </location>
</feature>
<name>A0A412G586_9FIRM</name>
<feature type="transmembrane region" description="Helical" evidence="12">
    <location>
        <begin position="108"/>
        <end position="133"/>
    </location>
</feature>
<dbReference type="PROSITE" id="PS51103">
    <property type="entry name" value="PTS_EIIC_TYPE_1"/>
    <property type="match status" value="1"/>
</dbReference>
<evidence type="ECO:0000313" key="16">
    <source>
        <dbReference type="Proteomes" id="UP000284178"/>
    </source>
</evidence>
<dbReference type="SUPFAM" id="SSF55604">
    <property type="entry name" value="Glucose permease domain IIB"/>
    <property type="match status" value="1"/>
</dbReference>
<dbReference type="InterPro" id="IPR013013">
    <property type="entry name" value="PTS_EIIC_1"/>
</dbReference>
<keyword evidence="7 12" id="KW-0812">Transmembrane</keyword>
<keyword evidence="9 12" id="KW-1133">Transmembrane helix</keyword>
<comment type="caution">
    <text evidence="15">The sequence shown here is derived from an EMBL/GenBank/DDBJ whole genome shotgun (WGS) entry which is preliminary data.</text>
</comment>
<keyword evidence="3" id="KW-1003">Cell membrane</keyword>
<evidence type="ECO:0000256" key="1">
    <source>
        <dbReference type="ARBA" id="ARBA00004651"/>
    </source>
</evidence>
<organism evidence="15 16">
    <name type="scientific">Holdemania filiformis</name>
    <dbReference type="NCBI Taxonomy" id="61171"/>
    <lineage>
        <taxon>Bacteria</taxon>
        <taxon>Bacillati</taxon>
        <taxon>Bacillota</taxon>
        <taxon>Erysipelotrichia</taxon>
        <taxon>Erysipelotrichales</taxon>
        <taxon>Erysipelotrichaceae</taxon>
        <taxon>Holdemania</taxon>
    </lineage>
</organism>
<dbReference type="EMBL" id="QRUP01000003">
    <property type="protein sequence ID" value="RGR75944.1"/>
    <property type="molecule type" value="Genomic_DNA"/>
</dbReference>
<feature type="domain" description="PTS EIIC type-1" evidence="14">
    <location>
        <begin position="114"/>
        <end position="463"/>
    </location>
</feature>
<feature type="transmembrane region" description="Helical" evidence="12">
    <location>
        <begin position="153"/>
        <end position="174"/>
    </location>
</feature>
<keyword evidence="8" id="KW-0418">Kinase</keyword>
<keyword evidence="10 12" id="KW-0472">Membrane</keyword>
<feature type="active site" description="Phosphocysteine intermediate; for EIIB activity" evidence="11">
    <location>
        <position position="28"/>
    </location>
</feature>
<feature type="domain" description="PTS EIIB type-1" evidence="13">
    <location>
        <begin position="6"/>
        <end position="88"/>
    </location>
</feature>
<dbReference type="RefSeq" id="WP_117894080.1">
    <property type="nucleotide sequence ID" value="NZ_CABJCV010000003.1"/>
</dbReference>